<keyword evidence="5 6" id="KW-0472">Membrane</keyword>
<dbReference type="GO" id="GO:0005886">
    <property type="term" value="C:plasma membrane"/>
    <property type="evidence" value="ECO:0007669"/>
    <property type="project" value="UniProtKB-SubCell"/>
</dbReference>
<dbReference type="PANTHER" id="PTHR30250">
    <property type="entry name" value="PST FAMILY PREDICTED COLANIC ACID TRANSPORTER"/>
    <property type="match status" value="1"/>
</dbReference>
<feature type="transmembrane region" description="Helical" evidence="6">
    <location>
        <begin position="166"/>
        <end position="183"/>
    </location>
</feature>
<keyword evidence="3 6" id="KW-0812">Transmembrane</keyword>
<evidence type="ECO:0000256" key="5">
    <source>
        <dbReference type="ARBA" id="ARBA00023136"/>
    </source>
</evidence>
<sequence>MITRLLSYGAGEGIAKGLNIALIILLPLIISPENYGVVALAVALEQILLNVFLFAQSTAVLRNYDRFRRYGNTFFRSLELAHTRFSIILFVIGCLIMLALYGYISDLASLFLILCAAPFLARLQMLQTLQRVRDLVAGYLKYRLLYQVVKFFLVLCLAVIPSLEAVSYSLGTLSSAIFTLLLFRDWGVRENKVRENKRLSKKMFLFSVPLAAQMVMNSLYSVADRYVLLYMSNKVDVAIYTFSYSIGTTLLFIANIFVIVYLPKVYREKNGLEKSIRILDGMLIRLFVLMVIAGVIVNFIIYPHMLSYYEPIYARGERVLSIAVLAVILKTFYLYGLYKLTLFRTLESIPLISAVVLSFNLCANIILIPRFGLEGAAYATLLSEALGCTLILVRSSQVCRLKAVRACE</sequence>
<keyword evidence="2" id="KW-1003">Cell membrane</keyword>
<evidence type="ECO:0000256" key="3">
    <source>
        <dbReference type="ARBA" id="ARBA00022692"/>
    </source>
</evidence>
<dbReference type="AlphaFoldDB" id="A0A5S9QNM1"/>
<feature type="transmembrane region" description="Helical" evidence="6">
    <location>
        <begin position="318"/>
        <end position="337"/>
    </location>
</feature>
<gene>
    <name evidence="7" type="ORF">DPBNPPHM_02602</name>
</gene>
<evidence type="ECO:0000256" key="6">
    <source>
        <dbReference type="SAM" id="Phobius"/>
    </source>
</evidence>
<feature type="transmembrane region" description="Helical" evidence="6">
    <location>
        <begin position="12"/>
        <end position="30"/>
    </location>
</feature>
<protein>
    <recommendedName>
        <fullName evidence="9">Polysaccharide biosynthesis protein C-terminal domain-containing protein</fullName>
    </recommendedName>
</protein>
<dbReference type="InterPro" id="IPR002797">
    <property type="entry name" value="Polysacc_synth"/>
</dbReference>
<dbReference type="Pfam" id="PF01943">
    <property type="entry name" value="Polysacc_synt"/>
    <property type="match status" value="1"/>
</dbReference>
<feature type="transmembrane region" description="Helical" evidence="6">
    <location>
        <begin position="36"/>
        <end position="61"/>
    </location>
</feature>
<evidence type="ECO:0008006" key="9">
    <source>
        <dbReference type="Google" id="ProtNLM"/>
    </source>
</evidence>
<feature type="transmembrane region" description="Helical" evidence="6">
    <location>
        <begin position="82"/>
        <end position="101"/>
    </location>
</feature>
<evidence type="ECO:0000313" key="8">
    <source>
        <dbReference type="Proteomes" id="UP000434580"/>
    </source>
</evidence>
<dbReference type="OrthoDB" id="103403at2"/>
<feature type="transmembrane region" description="Helical" evidence="6">
    <location>
        <begin position="107"/>
        <end position="123"/>
    </location>
</feature>
<organism evidence="7 8">
    <name type="scientific">BD1-7 clade bacterium</name>
    <dbReference type="NCBI Taxonomy" id="2029982"/>
    <lineage>
        <taxon>Bacteria</taxon>
        <taxon>Pseudomonadati</taxon>
        <taxon>Pseudomonadota</taxon>
        <taxon>Gammaproteobacteria</taxon>
        <taxon>Cellvibrionales</taxon>
        <taxon>Spongiibacteraceae</taxon>
        <taxon>BD1-7 clade</taxon>
    </lineage>
</organism>
<proteinExistence type="predicted"/>
<evidence type="ECO:0000256" key="2">
    <source>
        <dbReference type="ARBA" id="ARBA00022475"/>
    </source>
</evidence>
<evidence type="ECO:0000256" key="1">
    <source>
        <dbReference type="ARBA" id="ARBA00004651"/>
    </source>
</evidence>
<feature type="transmembrane region" description="Helical" evidence="6">
    <location>
        <begin position="283"/>
        <end position="306"/>
    </location>
</feature>
<accession>A0A5S9QNM1</accession>
<feature type="transmembrane region" description="Helical" evidence="6">
    <location>
        <begin position="349"/>
        <end position="369"/>
    </location>
</feature>
<name>A0A5S9QNM1_9GAMM</name>
<comment type="subcellular location">
    <subcellularLocation>
        <location evidence="1">Cell membrane</location>
        <topology evidence="1">Multi-pass membrane protein</topology>
    </subcellularLocation>
</comment>
<feature type="transmembrane region" description="Helical" evidence="6">
    <location>
        <begin position="204"/>
        <end position="222"/>
    </location>
</feature>
<dbReference type="InterPro" id="IPR050833">
    <property type="entry name" value="Poly_Biosynth_Transport"/>
</dbReference>
<feature type="transmembrane region" description="Helical" evidence="6">
    <location>
        <begin position="242"/>
        <end position="262"/>
    </location>
</feature>
<reference evidence="7 8" key="1">
    <citation type="submission" date="2019-11" db="EMBL/GenBank/DDBJ databases">
        <authorList>
            <person name="Holert J."/>
        </authorList>
    </citation>
    <scope>NUCLEOTIDE SEQUENCE [LARGE SCALE GENOMIC DNA]</scope>
    <source>
        <strain evidence="7">BC5_2</strain>
    </source>
</reference>
<feature type="transmembrane region" description="Helical" evidence="6">
    <location>
        <begin position="144"/>
        <end position="160"/>
    </location>
</feature>
<feature type="transmembrane region" description="Helical" evidence="6">
    <location>
        <begin position="375"/>
        <end position="393"/>
    </location>
</feature>
<dbReference type="Proteomes" id="UP000434580">
    <property type="component" value="Unassembled WGS sequence"/>
</dbReference>
<evidence type="ECO:0000256" key="4">
    <source>
        <dbReference type="ARBA" id="ARBA00022989"/>
    </source>
</evidence>
<keyword evidence="4 6" id="KW-1133">Transmembrane helix</keyword>
<evidence type="ECO:0000313" key="7">
    <source>
        <dbReference type="EMBL" id="CAA0120749.1"/>
    </source>
</evidence>
<dbReference type="PANTHER" id="PTHR30250:SF11">
    <property type="entry name" value="O-ANTIGEN TRANSPORTER-RELATED"/>
    <property type="match status" value="1"/>
</dbReference>
<dbReference type="EMBL" id="CACSII010000021">
    <property type="protein sequence ID" value="CAA0120749.1"/>
    <property type="molecule type" value="Genomic_DNA"/>
</dbReference>